<dbReference type="Gene3D" id="3.40.50.720">
    <property type="entry name" value="NAD(P)-binding Rossmann-like Domain"/>
    <property type="match status" value="1"/>
</dbReference>
<keyword evidence="5" id="KW-1185">Reference proteome</keyword>
<dbReference type="PRINTS" id="PR00080">
    <property type="entry name" value="SDRFAMILY"/>
</dbReference>
<evidence type="ECO:0000256" key="1">
    <source>
        <dbReference type="ARBA" id="ARBA00006484"/>
    </source>
</evidence>
<name>A0A7U2ERQ5_PHANO</name>
<dbReference type="Proteomes" id="UP000663193">
    <property type="component" value="Chromosome 1"/>
</dbReference>
<evidence type="ECO:0008006" key="6">
    <source>
        <dbReference type="Google" id="ProtNLM"/>
    </source>
</evidence>
<dbReference type="VEuPathDB" id="FungiDB:JI435_002560"/>
<dbReference type="PANTHER" id="PTHR44229">
    <property type="entry name" value="15-HYDROXYPROSTAGLANDIN DEHYDROGENASE [NAD(+)]"/>
    <property type="match status" value="1"/>
</dbReference>
<protein>
    <recommendedName>
        <fullName evidence="6">15-hydroxyprostaglandin dehydrogenase</fullName>
    </recommendedName>
</protein>
<evidence type="ECO:0000313" key="5">
    <source>
        <dbReference type="Proteomes" id="UP000663193"/>
    </source>
</evidence>
<organism evidence="4 5">
    <name type="scientific">Phaeosphaeria nodorum (strain SN15 / ATCC MYA-4574 / FGSC 10173)</name>
    <name type="common">Glume blotch fungus</name>
    <name type="synonym">Parastagonospora nodorum</name>
    <dbReference type="NCBI Taxonomy" id="321614"/>
    <lineage>
        <taxon>Eukaryota</taxon>
        <taxon>Fungi</taxon>
        <taxon>Dikarya</taxon>
        <taxon>Ascomycota</taxon>
        <taxon>Pezizomycotina</taxon>
        <taxon>Dothideomycetes</taxon>
        <taxon>Pleosporomycetidae</taxon>
        <taxon>Pleosporales</taxon>
        <taxon>Pleosporineae</taxon>
        <taxon>Phaeosphaeriaceae</taxon>
        <taxon>Parastagonospora</taxon>
    </lineage>
</organism>
<keyword evidence="2" id="KW-0560">Oxidoreductase</keyword>
<proteinExistence type="inferred from homology"/>
<dbReference type="SUPFAM" id="SSF51735">
    <property type="entry name" value="NAD(P)-binding Rossmann-fold domains"/>
    <property type="match status" value="1"/>
</dbReference>
<reference evidence="5" key="1">
    <citation type="journal article" date="2021" name="BMC Genomics">
        <title>Chromosome-level genome assembly and manually-curated proteome of model necrotroph Parastagonospora nodorum Sn15 reveals a genome-wide trove of candidate effector homologs, and redundancy of virulence-related functions within an accessory chromosome.</title>
        <authorList>
            <person name="Bertazzoni S."/>
            <person name="Jones D.A.B."/>
            <person name="Phan H.T."/>
            <person name="Tan K.-C."/>
            <person name="Hane J.K."/>
        </authorList>
    </citation>
    <scope>NUCLEOTIDE SEQUENCE [LARGE SCALE GENOMIC DNA]</scope>
    <source>
        <strain evidence="5">SN15 / ATCC MYA-4574 / FGSC 10173)</strain>
    </source>
</reference>
<dbReference type="AlphaFoldDB" id="A0A7U2ERQ5"/>
<dbReference type="EMBL" id="CP069023">
    <property type="protein sequence ID" value="QRC90738.1"/>
    <property type="molecule type" value="Genomic_DNA"/>
</dbReference>
<evidence type="ECO:0000313" key="4">
    <source>
        <dbReference type="EMBL" id="QRC90738.1"/>
    </source>
</evidence>
<sequence length="316" mass="34331">MRIGFPGNVQSICTCCTCTCIHIPNVAVYDIHDDMTASASVAIVTGGNSGMGMGIVRKLVEKGWKVAIADISENKAFAEELGEASSYHCCDVADYDSQAEAFRQVWNQYGRIDAFCANAGIVDKSSIYIFEHRNSDKIPPKPDLSCTDIDYKGVVYGTQLAIHFMRKNKAPGGKIVATASVAAIVPHESYPEYDGAKAAVVNFVRATARILKDKENITINAICPGIVQTSIIPQEMVDAVSPECLTPISNVVSAYERFLDDDSLYGRVLECSAEKQFFLEPPALANGYVSRRAVTVWDPLFQACHKENSGLSDAIP</sequence>
<accession>A0A7U2ERQ5</accession>
<dbReference type="InterPro" id="IPR036291">
    <property type="entry name" value="NAD(P)-bd_dom_sf"/>
</dbReference>
<comment type="similarity">
    <text evidence="1 3">Belongs to the short-chain dehydrogenases/reductases (SDR) family.</text>
</comment>
<dbReference type="CDD" id="cd05323">
    <property type="entry name" value="ADH_SDR_c_like"/>
    <property type="match status" value="1"/>
</dbReference>
<evidence type="ECO:0000256" key="3">
    <source>
        <dbReference type="RuleBase" id="RU000363"/>
    </source>
</evidence>
<dbReference type="Pfam" id="PF00106">
    <property type="entry name" value="adh_short"/>
    <property type="match status" value="1"/>
</dbReference>
<dbReference type="InterPro" id="IPR002347">
    <property type="entry name" value="SDR_fam"/>
</dbReference>
<dbReference type="OrthoDB" id="5371740at2759"/>
<dbReference type="PANTHER" id="PTHR44229:SF4">
    <property type="entry name" value="15-HYDROXYPROSTAGLANDIN DEHYDROGENASE [NAD(+)]"/>
    <property type="match status" value="1"/>
</dbReference>
<dbReference type="PRINTS" id="PR00081">
    <property type="entry name" value="GDHRDH"/>
</dbReference>
<evidence type="ECO:0000256" key="2">
    <source>
        <dbReference type="ARBA" id="ARBA00023002"/>
    </source>
</evidence>
<dbReference type="GO" id="GO:0016491">
    <property type="term" value="F:oxidoreductase activity"/>
    <property type="evidence" value="ECO:0007669"/>
    <property type="project" value="UniProtKB-KW"/>
</dbReference>
<gene>
    <name evidence="4" type="ORF">JI435_002560</name>
</gene>